<comment type="caution">
    <text evidence="1">The sequence shown here is derived from an EMBL/GenBank/DDBJ whole genome shotgun (WGS) entry which is preliminary data.</text>
</comment>
<reference evidence="2" key="1">
    <citation type="journal article" date="2019" name="Curr. Biol.">
        <title>Genome Sequence of Striga asiatica Provides Insight into the Evolution of Plant Parasitism.</title>
        <authorList>
            <person name="Yoshida S."/>
            <person name="Kim S."/>
            <person name="Wafula E.K."/>
            <person name="Tanskanen J."/>
            <person name="Kim Y.M."/>
            <person name="Honaas L."/>
            <person name="Yang Z."/>
            <person name="Spallek T."/>
            <person name="Conn C.E."/>
            <person name="Ichihashi Y."/>
            <person name="Cheong K."/>
            <person name="Cui S."/>
            <person name="Der J.P."/>
            <person name="Gundlach H."/>
            <person name="Jiao Y."/>
            <person name="Hori C."/>
            <person name="Ishida J.K."/>
            <person name="Kasahara H."/>
            <person name="Kiba T."/>
            <person name="Kim M.S."/>
            <person name="Koo N."/>
            <person name="Laohavisit A."/>
            <person name="Lee Y.H."/>
            <person name="Lumba S."/>
            <person name="McCourt P."/>
            <person name="Mortimer J.C."/>
            <person name="Mutuku J.M."/>
            <person name="Nomura T."/>
            <person name="Sasaki-Sekimoto Y."/>
            <person name="Seto Y."/>
            <person name="Wang Y."/>
            <person name="Wakatake T."/>
            <person name="Sakakibara H."/>
            <person name="Demura T."/>
            <person name="Yamaguchi S."/>
            <person name="Yoneyama K."/>
            <person name="Manabe R.I."/>
            <person name="Nelson D.C."/>
            <person name="Schulman A.H."/>
            <person name="Timko M.P."/>
            <person name="dePamphilis C.W."/>
            <person name="Choi D."/>
            <person name="Shirasu K."/>
        </authorList>
    </citation>
    <scope>NUCLEOTIDE SEQUENCE [LARGE SCALE GENOMIC DNA]</scope>
    <source>
        <strain evidence="2">cv. UVA1</strain>
    </source>
</reference>
<dbReference type="EMBL" id="BKCP01004883">
    <property type="protein sequence ID" value="GER34409.1"/>
    <property type="molecule type" value="Genomic_DNA"/>
</dbReference>
<accession>A0A5A7PNR9</accession>
<evidence type="ECO:0000313" key="1">
    <source>
        <dbReference type="EMBL" id="GER34409.1"/>
    </source>
</evidence>
<dbReference type="Proteomes" id="UP000325081">
    <property type="component" value="Unassembled WGS sequence"/>
</dbReference>
<proteinExistence type="predicted"/>
<keyword evidence="2" id="KW-1185">Reference proteome</keyword>
<keyword evidence="1" id="KW-0378">Hydrolase</keyword>
<protein>
    <submittedName>
        <fullName evidence="1">P-loop containing nucleoside triphosphatehydrolases superfamily protein</fullName>
    </submittedName>
</protein>
<dbReference type="GO" id="GO:0016787">
    <property type="term" value="F:hydrolase activity"/>
    <property type="evidence" value="ECO:0007669"/>
    <property type="project" value="UniProtKB-KW"/>
</dbReference>
<dbReference type="AlphaFoldDB" id="A0A5A7PNR9"/>
<evidence type="ECO:0000313" key="2">
    <source>
        <dbReference type="Proteomes" id="UP000325081"/>
    </source>
</evidence>
<sequence length="144" mass="15561">MAAESDDISVFSSSSKPAHFETKMAALSYTLPYRPPSLRSSPSLTFSVQLNFNLAIKKVGFPCTRPAAATIISIKKSPTASILAATLSAPVPTTVTAATVRTCPLSSQTSDTTLPPGDISIVHEEYSGYLFFMSKYVLLFLWQY</sequence>
<name>A0A5A7PNR9_STRAF</name>
<organism evidence="1 2">
    <name type="scientific">Striga asiatica</name>
    <name type="common">Asiatic witchweed</name>
    <name type="synonym">Buchnera asiatica</name>
    <dbReference type="NCBI Taxonomy" id="4170"/>
    <lineage>
        <taxon>Eukaryota</taxon>
        <taxon>Viridiplantae</taxon>
        <taxon>Streptophyta</taxon>
        <taxon>Embryophyta</taxon>
        <taxon>Tracheophyta</taxon>
        <taxon>Spermatophyta</taxon>
        <taxon>Magnoliopsida</taxon>
        <taxon>eudicotyledons</taxon>
        <taxon>Gunneridae</taxon>
        <taxon>Pentapetalae</taxon>
        <taxon>asterids</taxon>
        <taxon>lamiids</taxon>
        <taxon>Lamiales</taxon>
        <taxon>Orobanchaceae</taxon>
        <taxon>Buchnereae</taxon>
        <taxon>Striga</taxon>
    </lineage>
</organism>
<gene>
    <name evidence="1" type="ORF">STAS_10627</name>
</gene>